<evidence type="ECO:0000313" key="8">
    <source>
        <dbReference type="Proteomes" id="UP000516446"/>
    </source>
</evidence>
<dbReference type="GO" id="GO:0009252">
    <property type="term" value="P:peptidoglycan biosynthetic process"/>
    <property type="evidence" value="ECO:0007669"/>
    <property type="project" value="UniProtKB-UniRule"/>
</dbReference>
<protein>
    <recommendedName>
        <fullName evidence="3">UDP-N-acetylmuramyl-tripeptide synthetase</fullName>
        <ecNumber evidence="3">6.3.2.-</ecNumber>
    </recommendedName>
    <alternativeName>
        <fullName evidence="3">UDP-MurNAc-tripeptide synthetase</fullName>
    </alternativeName>
</protein>
<reference evidence="7 8" key="1">
    <citation type="submission" date="2019-08" db="EMBL/GenBank/DDBJ databases">
        <authorList>
            <person name="Chang H.C."/>
            <person name="Mun S.Y."/>
        </authorList>
    </citation>
    <scope>NUCLEOTIDE SEQUENCE [LARGE SCALE GENOMIC DNA]</scope>
    <source>
        <strain evidence="7 8">SK</strain>
    </source>
</reference>
<dbReference type="UniPathway" id="UPA00219"/>
<keyword evidence="3 4" id="KW-0131">Cell cycle</keyword>
<keyword evidence="3 4" id="KW-0961">Cell wall biogenesis/degradation</keyword>
<keyword evidence="3" id="KW-0436">Ligase</keyword>
<keyword evidence="3 4" id="KW-0133">Cell shape</keyword>
<sequence>MVLTSEQITNVLSDEGLLVQAPEDQERVFQTISYNSKQVESDSLFIIKGELPAKYLEEALRKGANGIVTQQKPVLNDITIPIWYVEDSLAAMSILSMTYYDYPQRSLNLIGVTGTKGKTSTTYMIYDILKHATDNKVALSSTISQITGPKPENHYRAHLTTPESLDLFKLMREAVDNGMTHMVMEVSSQAFKMRRVYGLRYNVGIFLNISPDHVGENEHPTFEDYLAHKMMLIDHSDQIILNAESQHFSELMARATELIPRDGIWLYGAQQDDGVKPDLEFRTNSANLSGSNFDLIEMNQQAQRLNIQGNYDLDLPGDFNESNATAAALASRLVGADPDAIEAGLEEVQIPGRMQMFSTQKHGTIYVDYAHNYASIAALLKFVRSNEAVKVLRVVVGAPGNKGVSRRPGIGKALSEGADVAILTADDPQFEDPSAIADEIEQNIINPKVEILREMDRSLAIERAISASGINDVVVIAAKGLDEYQKVNGVDTPYENDWNVAQRVVSELEN</sequence>
<dbReference type="Gene3D" id="3.40.1190.10">
    <property type="entry name" value="Mur-like, catalytic domain"/>
    <property type="match status" value="1"/>
</dbReference>
<comment type="pathway">
    <text evidence="1 3 4">Cell wall biogenesis; peptidoglycan biosynthesis.</text>
</comment>
<dbReference type="GO" id="GO:0051301">
    <property type="term" value="P:cell division"/>
    <property type="evidence" value="ECO:0007669"/>
    <property type="project" value="UniProtKB-KW"/>
</dbReference>
<evidence type="ECO:0000256" key="1">
    <source>
        <dbReference type="ARBA" id="ARBA00004752"/>
    </source>
</evidence>
<dbReference type="Pfam" id="PF02875">
    <property type="entry name" value="Mur_ligase_C"/>
    <property type="match status" value="1"/>
</dbReference>
<feature type="binding site" evidence="3">
    <location>
        <position position="36"/>
    </location>
    <ligand>
        <name>UDP-N-acetyl-alpha-D-muramoyl-L-alanyl-D-glutamate</name>
        <dbReference type="ChEBI" id="CHEBI:83900"/>
    </ligand>
</feature>
<feature type="binding site" evidence="3">
    <location>
        <position position="187"/>
    </location>
    <ligand>
        <name>UDP-N-acetyl-alpha-D-muramoyl-L-alanyl-D-glutamate</name>
        <dbReference type="ChEBI" id="CHEBI:83900"/>
    </ligand>
</feature>
<evidence type="ECO:0000256" key="4">
    <source>
        <dbReference type="RuleBase" id="RU004135"/>
    </source>
</evidence>
<dbReference type="PANTHER" id="PTHR23135">
    <property type="entry name" value="MUR LIGASE FAMILY MEMBER"/>
    <property type="match status" value="1"/>
</dbReference>
<comment type="subcellular location">
    <subcellularLocation>
        <location evidence="3 4">Cytoplasm</location>
    </subcellularLocation>
</comment>
<dbReference type="InterPro" id="IPR035911">
    <property type="entry name" value="MurE/MurF_N"/>
</dbReference>
<feature type="modified residue" description="N6-carboxylysine" evidence="3">
    <location>
        <position position="229"/>
    </location>
</feature>
<feature type="binding site" evidence="3">
    <location>
        <begin position="160"/>
        <end position="161"/>
    </location>
    <ligand>
        <name>UDP-N-acetyl-alpha-D-muramoyl-L-alanyl-D-glutamate</name>
        <dbReference type="ChEBI" id="CHEBI:83900"/>
    </ligand>
</feature>
<dbReference type="SUPFAM" id="SSF53244">
    <property type="entry name" value="MurD-like peptide ligases, peptide-binding domain"/>
    <property type="match status" value="1"/>
</dbReference>
<proteinExistence type="inferred from homology"/>
<dbReference type="HAMAP" id="MF_00208">
    <property type="entry name" value="MurE"/>
    <property type="match status" value="1"/>
</dbReference>
<feature type="domain" description="Mur ligase C-terminal" evidence="5">
    <location>
        <begin position="352"/>
        <end position="480"/>
    </location>
</feature>
<dbReference type="GO" id="GO:0000287">
    <property type="term" value="F:magnesium ion binding"/>
    <property type="evidence" value="ECO:0007669"/>
    <property type="project" value="UniProtKB-UniRule"/>
</dbReference>
<keyword evidence="3" id="KW-0547">Nucleotide-binding</keyword>
<dbReference type="Gene3D" id="3.40.1390.10">
    <property type="entry name" value="MurE/MurF, N-terminal domain"/>
    <property type="match status" value="1"/>
</dbReference>
<evidence type="ECO:0000256" key="2">
    <source>
        <dbReference type="ARBA" id="ARBA00005898"/>
    </source>
</evidence>
<accession>A0A7H1MK77</accession>
<dbReference type="EC" id="6.3.2.-" evidence="3"/>
<feature type="binding site" evidence="3">
    <location>
        <position position="195"/>
    </location>
    <ligand>
        <name>UDP-N-acetyl-alpha-D-muramoyl-L-alanyl-D-glutamate</name>
        <dbReference type="ChEBI" id="CHEBI:83900"/>
    </ligand>
</feature>
<keyword evidence="3 4" id="KW-0132">Cell division</keyword>
<dbReference type="GO" id="GO:0005737">
    <property type="term" value="C:cytoplasm"/>
    <property type="evidence" value="ECO:0007669"/>
    <property type="project" value="UniProtKB-SubCell"/>
</dbReference>
<evidence type="ECO:0000259" key="6">
    <source>
        <dbReference type="Pfam" id="PF08245"/>
    </source>
</evidence>
<dbReference type="InterPro" id="IPR036615">
    <property type="entry name" value="Mur_ligase_C_dom_sf"/>
</dbReference>
<dbReference type="RefSeq" id="WP_006845510.1">
    <property type="nucleotide sequence ID" value="NZ_CP026847.1"/>
</dbReference>
<dbReference type="SUPFAM" id="SSF53623">
    <property type="entry name" value="MurD-like peptide ligases, catalytic domain"/>
    <property type="match status" value="1"/>
</dbReference>
<comment type="similarity">
    <text evidence="2 3">Belongs to the MurCDEF family. MurE subfamily.</text>
</comment>
<dbReference type="PANTHER" id="PTHR23135:SF4">
    <property type="entry name" value="UDP-N-ACETYLMURAMOYL-L-ALANYL-D-GLUTAMATE--2,6-DIAMINOPIMELATE LIGASE MURE HOMOLOG, CHLOROPLASTIC"/>
    <property type="match status" value="1"/>
</dbReference>
<dbReference type="OMA" id="EYFIMEV"/>
<dbReference type="Pfam" id="PF08245">
    <property type="entry name" value="Mur_ligase_M"/>
    <property type="match status" value="1"/>
</dbReference>
<dbReference type="EMBL" id="CP043431">
    <property type="protein sequence ID" value="QNT63863.1"/>
    <property type="molecule type" value="Genomic_DNA"/>
</dbReference>
<comment type="caution">
    <text evidence="3">Lacks conserved residue(s) required for the propagation of feature annotation.</text>
</comment>
<dbReference type="InterPro" id="IPR005761">
    <property type="entry name" value="UDP-N-AcMur-Glu-dNH2Pim_ligase"/>
</dbReference>
<evidence type="ECO:0000313" key="7">
    <source>
        <dbReference type="EMBL" id="QNT63863.1"/>
    </source>
</evidence>
<comment type="PTM">
    <text evidence="3">Carboxylation is probably crucial for Mg(2+) binding and, consequently, for the gamma-phosphate positioning of ATP.</text>
</comment>
<name>A0A7H1MK77_9LACO</name>
<gene>
    <name evidence="3 7" type="primary">murE</name>
    <name evidence="7" type="ORF">FY536_00615</name>
</gene>
<dbReference type="Proteomes" id="UP000516446">
    <property type="component" value="Chromosome"/>
</dbReference>
<dbReference type="SUPFAM" id="SSF63418">
    <property type="entry name" value="MurE/MurF N-terminal domain"/>
    <property type="match status" value="1"/>
</dbReference>
<dbReference type="InterPro" id="IPR004101">
    <property type="entry name" value="Mur_ligase_C"/>
</dbReference>
<keyword evidence="3" id="KW-0963">Cytoplasm</keyword>
<keyword evidence="8" id="KW-1185">Reference proteome</keyword>
<evidence type="ECO:0000259" key="5">
    <source>
        <dbReference type="Pfam" id="PF02875"/>
    </source>
</evidence>
<evidence type="ECO:0000256" key="3">
    <source>
        <dbReference type="HAMAP-Rule" id="MF_00208"/>
    </source>
</evidence>
<dbReference type="GO" id="GO:0071555">
    <property type="term" value="P:cell wall organization"/>
    <property type="evidence" value="ECO:0007669"/>
    <property type="project" value="UniProtKB-KW"/>
</dbReference>
<feature type="binding site" evidence="3">
    <location>
        <begin position="114"/>
        <end position="120"/>
    </location>
    <ligand>
        <name>ATP</name>
        <dbReference type="ChEBI" id="CHEBI:30616"/>
    </ligand>
</feature>
<dbReference type="InterPro" id="IPR036565">
    <property type="entry name" value="Mur-like_cat_sf"/>
</dbReference>
<feature type="domain" description="Mur ligase central" evidence="6">
    <location>
        <begin position="112"/>
        <end position="330"/>
    </location>
</feature>
<comment type="function">
    <text evidence="3">Catalyzes the addition of an amino acid to the nucleotide precursor UDP-N-acetylmuramoyl-L-alanyl-D-glutamate (UMAG) in the biosynthesis of bacterial cell-wall peptidoglycan.</text>
</comment>
<dbReference type="GO" id="GO:0008360">
    <property type="term" value="P:regulation of cell shape"/>
    <property type="evidence" value="ECO:0007669"/>
    <property type="project" value="UniProtKB-KW"/>
</dbReference>
<keyword evidence="3" id="KW-0067">ATP-binding</keyword>
<dbReference type="AlphaFoldDB" id="A0A7H1MK77"/>
<dbReference type="GO" id="GO:0005524">
    <property type="term" value="F:ATP binding"/>
    <property type="evidence" value="ECO:0007669"/>
    <property type="project" value="UniProtKB-UniRule"/>
</dbReference>
<comment type="cofactor">
    <cofactor evidence="3">
        <name>Mg(2+)</name>
        <dbReference type="ChEBI" id="CHEBI:18420"/>
    </cofactor>
</comment>
<organism evidence="7 8">
    <name type="scientific">Weissella koreensis</name>
    <dbReference type="NCBI Taxonomy" id="165096"/>
    <lineage>
        <taxon>Bacteria</taxon>
        <taxon>Bacillati</taxon>
        <taxon>Bacillota</taxon>
        <taxon>Bacilli</taxon>
        <taxon>Lactobacillales</taxon>
        <taxon>Lactobacillaceae</taxon>
        <taxon>Weissella</taxon>
    </lineage>
</organism>
<keyword evidence="3 4" id="KW-0573">Peptidoglycan synthesis</keyword>
<dbReference type="NCBIfam" id="TIGR01085">
    <property type="entry name" value="murE"/>
    <property type="match status" value="1"/>
</dbReference>
<dbReference type="GO" id="GO:0016881">
    <property type="term" value="F:acid-amino acid ligase activity"/>
    <property type="evidence" value="ECO:0007669"/>
    <property type="project" value="UniProtKB-UniRule"/>
</dbReference>
<keyword evidence="3" id="KW-0460">Magnesium</keyword>
<dbReference type="InterPro" id="IPR013221">
    <property type="entry name" value="Mur_ligase_cen"/>
</dbReference>
<dbReference type="Gene3D" id="3.90.190.20">
    <property type="entry name" value="Mur ligase, C-terminal domain"/>
    <property type="match status" value="1"/>
</dbReference>